<evidence type="ECO:0000313" key="2">
    <source>
        <dbReference type="Proteomes" id="UP000663850"/>
    </source>
</evidence>
<dbReference type="Gene3D" id="2.80.10.50">
    <property type="match status" value="1"/>
</dbReference>
<gene>
    <name evidence="1" type="ORF">RDB_LOCUS78900</name>
</gene>
<proteinExistence type="predicted"/>
<comment type="caution">
    <text evidence="1">The sequence shown here is derived from an EMBL/GenBank/DDBJ whole genome shotgun (WGS) entry which is preliminary data.</text>
</comment>
<sequence>MVQFPPVPCTLGQHQESLLTMQDEGFGLSICIIRPTGTPGEQEWIIEQKSEDSIALRNLKYEKYAGISGEPTENSQVIPVSNPFEFKVEVADGQHRYKFYVESGGQRFYMDYSMLKIYPPQCALIPAAFPGQPWKLHFLE</sequence>
<reference evidence="1" key="1">
    <citation type="submission" date="2021-01" db="EMBL/GenBank/DDBJ databases">
        <authorList>
            <person name="Kaushik A."/>
        </authorList>
    </citation>
    <scope>NUCLEOTIDE SEQUENCE</scope>
    <source>
        <strain evidence="1">Type strain: AG8-Rh-89/</strain>
    </source>
</reference>
<name>A0A8H3H617_9AGAM</name>
<organism evidence="1 2">
    <name type="scientific">Rhizoctonia solani</name>
    <dbReference type="NCBI Taxonomy" id="456999"/>
    <lineage>
        <taxon>Eukaryota</taxon>
        <taxon>Fungi</taxon>
        <taxon>Dikarya</taxon>
        <taxon>Basidiomycota</taxon>
        <taxon>Agaricomycotina</taxon>
        <taxon>Agaricomycetes</taxon>
        <taxon>Cantharellales</taxon>
        <taxon>Ceratobasidiaceae</taxon>
        <taxon>Rhizoctonia</taxon>
    </lineage>
</organism>
<dbReference type="Proteomes" id="UP000663850">
    <property type="component" value="Unassembled WGS sequence"/>
</dbReference>
<protein>
    <submittedName>
        <fullName evidence="1">Uncharacterized protein</fullName>
    </submittedName>
</protein>
<dbReference type="EMBL" id="CAJMWZ010004129">
    <property type="protein sequence ID" value="CAE6485074.1"/>
    <property type="molecule type" value="Genomic_DNA"/>
</dbReference>
<evidence type="ECO:0000313" key="1">
    <source>
        <dbReference type="EMBL" id="CAE6485074.1"/>
    </source>
</evidence>
<dbReference type="AlphaFoldDB" id="A0A8H3H617"/>
<accession>A0A8H3H617</accession>